<dbReference type="Proteomes" id="UP001226762">
    <property type="component" value="Unassembled WGS sequence"/>
</dbReference>
<reference evidence="2" key="1">
    <citation type="submission" date="2022-07" db="EMBL/GenBank/DDBJ databases">
        <authorList>
            <person name="Otstavnykh N."/>
            <person name="Isaeva M."/>
            <person name="Bystritskaya E."/>
        </authorList>
    </citation>
    <scope>NUCLEOTIDE SEQUENCE</scope>
    <source>
        <strain evidence="2">KCTC 52189</strain>
    </source>
</reference>
<feature type="region of interest" description="Disordered" evidence="1">
    <location>
        <begin position="1"/>
        <end position="53"/>
    </location>
</feature>
<dbReference type="EMBL" id="JANHAX010000008">
    <property type="protein sequence ID" value="MDQ2092313.1"/>
    <property type="molecule type" value="Genomic_DNA"/>
</dbReference>
<keyword evidence="3" id="KW-1185">Reference proteome</keyword>
<proteinExistence type="predicted"/>
<dbReference type="RefSeq" id="WP_306737622.1">
    <property type="nucleotide sequence ID" value="NZ_JANHAX010000008.1"/>
</dbReference>
<name>A0AAE4B5S4_9RHOB</name>
<protein>
    <submittedName>
        <fullName evidence="2">Uncharacterized protein</fullName>
    </submittedName>
</protein>
<gene>
    <name evidence="2" type="ORF">NO357_20600</name>
</gene>
<accession>A0AAE4B5S4</accession>
<sequence>MLVSEVVGETAWKRYPKPKPLPIPGPTKPKQRAKPKKRKQPAPFNRQKPEELS</sequence>
<dbReference type="AlphaFoldDB" id="A0AAE4B5S4"/>
<feature type="compositionally biased region" description="Pro residues" evidence="1">
    <location>
        <begin position="18"/>
        <end position="27"/>
    </location>
</feature>
<feature type="compositionally biased region" description="Basic residues" evidence="1">
    <location>
        <begin position="29"/>
        <end position="40"/>
    </location>
</feature>
<evidence type="ECO:0000313" key="3">
    <source>
        <dbReference type="Proteomes" id="UP001226762"/>
    </source>
</evidence>
<evidence type="ECO:0000313" key="2">
    <source>
        <dbReference type="EMBL" id="MDQ2092313.1"/>
    </source>
</evidence>
<organism evidence="2 3">
    <name type="scientific">Marimonas arenosa</name>
    <dbReference type="NCBI Taxonomy" id="1795305"/>
    <lineage>
        <taxon>Bacteria</taxon>
        <taxon>Pseudomonadati</taxon>
        <taxon>Pseudomonadota</taxon>
        <taxon>Alphaproteobacteria</taxon>
        <taxon>Rhodobacterales</taxon>
        <taxon>Paracoccaceae</taxon>
        <taxon>Marimonas</taxon>
    </lineage>
</organism>
<evidence type="ECO:0000256" key="1">
    <source>
        <dbReference type="SAM" id="MobiDB-lite"/>
    </source>
</evidence>
<reference evidence="2" key="2">
    <citation type="submission" date="2023-02" db="EMBL/GenBank/DDBJ databases">
        <title>'Rhodoalgimonas zhirmunskyi' gen. nov., isolated from a red alga.</title>
        <authorList>
            <person name="Nedashkovskaya O.I."/>
            <person name="Otstavnykh N.Y."/>
            <person name="Bystritskaya E.P."/>
            <person name="Balabanova L.A."/>
            <person name="Isaeva M.P."/>
        </authorList>
    </citation>
    <scope>NUCLEOTIDE SEQUENCE</scope>
    <source>
        <strain evidence="2">KCTC 52189</strain>
    </source>
</reference>
<comment type="caution">
    <text evidence="2">The sequence shown here is derived from an EMBL/GenBank/DDBJ whole genome shotgun (WGS) entry which is preliminary data.</text>
</comment>